<name>X1CD14_9ZZZZ</name>
<protein>
    <submittedName>
        <fullName evidence="1">Uncharacterized protein</fullName>
    </submittedName>
</protein>
<feature type="non-terminal residue" evidence="1">
    <location>
        <position position="207"/>
    </location>
</feature>
<comment type="caution">
    <text evidence="1">The sequence shown here is derived from an EMBL/GenBank/DDBJ whole genome shotgun (WGS) entry which is preliminary data.</text>
</comment>
<dbReference type="EMBL" id="BART01025899">
    <property type="protein sequence ID" value="GAG91047.1"/>
    <property type="molecule type" value="Genomic_DNA"/>
</dbReference>
<organism evidence="1">
    <name type="scientific">marine sediment metagenome</name>
    <dbReference type="NCBI Taxonomy" id="412755"/>
    <lineage>
        <taxon>unclassified sequences</taxon>
        <taxon>metagenomes</taxon>
        <taxon>ecological metagenomes</taxon>
    </lineage>
</organism>
<sequence>MPDFPSGGGGASAAQVWAYGTRGLTGDAANAVRDAILSDATKIPGANINAAINDVKLKTDMLPTDPADQSLIIAATNALSGEIATRAPSGEYDTQLDANVSTRAPANEYDTELDAAISTRAAIADYTSDRAAKIDKVQDLIEEANGTLSATGSEDTIKEITATVNKLHCFIDLTAMQASDTIVVRQFMKIKVAGSFIKYAEETYSDV</sequence>
<reference evidence="1" key="1">
    <citation type="journal article" date="2014" name="Front. Microbiol.">
        <title>High frequency of phylogenetically diverse reductive dehalogenase-homologous genes in deep subseafloor sedimentary metagenomes.</title>
        <authorList>
            <person name="Kawai M."/>
            <person name="Futagami T."/>
            <person name="Toyoda A."/>
            <person name="Takaki Y."/>
            <person name="Nishi S."/>
            <person name="Hori S."/>
            <person name="Arai W."/>
            <person name="Tsubouchi T."/>
            <person name="Morono Y."/>
            <person name="Uchiyama I."/>
            <person name="Ito T."/>
            <person name="Fujiyama A."/>
            <person name="Inagaki F."/>
            <person name="Takami H."/>
        </authorList>
    </citation>
    <scope>NUCLEOTIDE SEQUENCE</scope>
    <source>
        <strain evidence="1">Expedition CK06-06</strain>
    </source>
</reference>
<dbReference type="AlphaFoldDB" id="X1CD14"/>
<gene>
    <name evidence="1" type="ORF">S01H4_46360</name>
</gene>
<proteinExistence type="predicted"/>
<accession>X1CD14</accession>
<evidence type="ECO:0000313" key="1">
    <source>
        <dbReference type="EMBL" id="GAG91047.1"/>
    </source>
</evidence>